<dbReference type="EMBL" id="CAJNOG010008147">
    <property type="protein sequence ID" value="CAF1567797.1"/>
    <property type="molecule type" value="Genomic_DNA"/>
</dbReference>
<feature type="non-terminal residue" evidence="1">
    <location>
        <position position="80"/>
    </location>
</feature>
<dbReference type="AlphaFoldDB" id="A0A815Y9L7"/>
<organism evidence="1 2">
    <name type="scientific">Adineta steineri</name>
    <dbReference type="NCBI Taxonomy" id="433720"/>
    <lineage>
        <taxon>Eukaryota</taxon>
        <taxon>Metazoa</taxon>
        <taxon>Spiralia</taxon>
        <taxon>Gnathifera</taxon>
        <taxon>Rotifera</taxon>
        <taxon>Eurotatoria</taxon>
        <taxon>Bdelloidea</taxon>
        <taxon>Adinetida</taxon>
        <taxon>Adinetidae</taxon>
        <taxon>Adineta</taxon>
    </lineage>
</organism>
<protein>
    <submittedName>
        <fullName evidence="1">Uncharacterized protein</fullName>
    </submittedName>
</protein>
<comment type="caution">
    <text evidence="1">The sequence shown here is derived from an EMBL/GenBank/DDBJ whole genome shotgun (WGS) entry which is preliminary data.</text>
</comment>
<dbReference type="Proteomes" id="UP000663845">
    <property type="component" value="Unassembled WGS sequence"/>
</dbReference>
<name>A0A815Y9L7_9BILA</name>
<reference evidence="1" key="1">
    <citation type="submission" date="2021-02" db="EMBL/GenBank/DDBJ databases">
        <authorList>
            <person name="Nowell W R."/>
        </authorList>
    </citation>
    <scope>NUCLEOTIDE SEQUENCE</scope>
</reference>
<proteinExistence type="predicted"/>
<accession>A0A815Y9L7</accession>
<feature type="non-terminal residue" evidence="1">
    <location>
        <position position="1"/>
    </location>
</feature>
<gene>
    <name evidence="1" type="ORF">JYZ213_LOCUS47212</name>
</gene>
<evidence type="ECO:0000313" key="2">
    <source>
        <dbReference type="Proteomes" id="UP000663845"/>
    </source>
</evidence>
<sequence length="80" mass="8988">CSEEYLIILLDSIDQLEVDAYDCQWLPELFPTNVKCIVSTLPGHGNILSNLKRIINYNSSLPNDTEHILVSVPPFEVSTV</sequence>
<evidence type="ECO:0000313" key="1">
    <source>
        <dbReference type="EMBL" id="CAF1567797.1"/>
    </source>
</evidence>